<reference evidence="1 2" key="1">
    <citation type="submission" date="2020-08" db="EMBL/GenBank/DDBJ databases">
        <title>Genomic Encyclopedia of Type Strains, Phase IV (KMG-IV): sequencing the most valuable type-strain genomes for metagenomic binning, comparative biology and taxonomic classification.</title>
        <authorList>
            <person name="Goeker M."/>
        </authorList>
    </citation>
    <scope>NUCLEOTIDE SEQUENCE [LARGE SCALE GENOMIC DNA]</scope>
    <source>
        <strain evidence="1 2">DSM 105721</strain>
    </source>
</reference>
<protein>
    <recommendedName>
        <fullName evidence="3">Dinitrogenase iron-molybdenum cofactor biosynthesis domain-containing protein</fullName>
    </recommendedName>
</protein>
<accession>A0A7W6N0J9</accession>
<organism evidence="1 2">
    <name type="scientific">Butyricimonas faecihominis</name>
    <dbReference type="NCBI Taxonomy" id="1472416"/>
    <lineage>
        <taxon>Bacteria</taxon>
        <taxon>Pseudomonadati</taxon>
        <taxon>Bacteroidota</taxon>
        <taxon>Bacteroidia</taxon>
        <taxon>Bacteroidales</taxon>
        <taxon>Odoribacteraceae</taxon>
        <taxon>Butyricimonas</taxon>
    </lineage>
</organism>
<sequence length="103" mass="11904">MKAALFFEDNQLCHLGENIGKKAIKVSTITTEDDKVVSIKNSEVKNRNMNYFIQWLVDCGIKMIYVSGIDEKIKRFFEQMKIIVNVKEQSDKSLLLTEITSQK</sequence>
<keyword evidence="2" id="KW-1185">Reference proteome</keyword>
<dbReference type="GeneID" id="93101625"/>
<evidence type="ECO:0000313" key="1">
    <source>
        <dbReference type="EMBL" id="MBB4028130.1"/>
    </source>
</evidence>
<evidence type="ECO:0008006" key="3">
    <source>
        <dbReference type="Google" id="ProtNLM"/>
    </source>
</evidence>
<proteinExistence type="predicted"/>
<comment type="caution">
    <text evidence="1">The sequence shown here is derived from an EMBL/GenBank/DDBJ whole genome shotgun (WGS) entry which is preliminary data.</text>
</comment>
<name>A0A7W6N0J9_9BACT</name>
<dbReference type="Proteomes" id="UP000546007">
    <property type="component" value="Unassembled WGS sequence"/>
</dbReference>
<dbReference type="AlphaFoldDB" id="A0A7W6N0J9"/>
<evidence type="ECO:0000313" key="2">
    <source>
        <dbReference type="Proteomes" id="UP000546007"/>
    </source>
</evidence>
<gene>
    <name evidence="1" type="ORF">GGR14_003954</name>
</gene>
<dbReference type="RefSeq" id="WP_124317722.1">
    <property type="nucleotide sequence ID" value="NZ_AP028155.1"/>
</dbReference>
<dbReference type="OrthoDB" id="1095357at2"/>
<dbReference type="EMBL" id="JACIES010000017">
    <property type="protein sequence ID" value="MBB4028130.1"/>
    <property type="molecule type" value="Genomic_DNA"/>
</dbReference>